<evidence type="ECO:0000313" key="6">
    <source>
        <dbReference type="EMBL" id="ABN96606.1"/>
    </source>
</evidence>
<keyword evidence="3" id="KW-0804">Transcription</keyword>
<dbReference type="GO" id="GO:0006355">
    <property type="term" value="P:regulation of DNA-templated transcription"/>
    <property type="evidence" value="ECO:0007669"/>
    <property type="project" value="InterPro"/>
</dbReference>
<dbReference type="GO" id="GO:0003677">
    <property type="term" value="F:DNA binding"/>
    <property type="evidence" value="ECO:0007669"/>
    <property type="project" value="UniProtKB-KW"/>
</dbReference>
<feature type="modified residue" description="4-aspartylphosphate" evidence="4">
    <location>
        <position position="77"/>
    </location>
</feature>
<dbReference type="Gene3D" id="1.10.10.10">
    <property type="entry name" value="Winged helix-like DNA-binding domain superfamily/Winged helix DNA-binding domain"/>
    <property type="match status" value="1"/>
</dbReference>
<reference evidence="6" key="1">
    <citation type="submission" date="2007-02" db="EMBL/GenBank/DDBJ databases">
        <title>Complete sequence of Mycobacterium sp. JLS.</title>
        <authorList>
            <consortium name="US DOE Joint Genome Institute"/>
            <person name="Copeland A."/>
            <person name="Lucas S."/>
            <person name="Lapidus A."/>
            <person name="Barry K."/>
            <person name="Detter J.C."/>
            <person name="Glavina del Rio T."/>
            <person name="Hammon N."/>
            <person name="Israni S."/>
            <person name="Dalin E."/>
            <person name="Tice H."/>
            <person name="Pitluck S."/>
            <person name="Chain P."/>
            <person name="Malfatti S."/>
            <person name="Shin M."/>
            <person name="Vergez L."/>
            <person name="Schmutz J."/>
            <person name="Larimer F."/>
            <person name="Land M."/>
            <person name="Hauser L."/>
            <person name="Kyrpides N."/>
            <person name="Mikhailova N."/>
            <person name="Miller C.D."/>
            <person name="Anderson A.J."/>
            <person name="Sims R.C."/>
            <person name="Richardson P."/>
        </authorList>
    </citation>
    <scope>NUCLEOTIDE SEQUENCE [LARGE SCALE GENOMIC DNA]</scope>
    <source>
        <strain evidence="6">JLS</strain>
    </source>
</reference>
<accession>A0A5Q5CBZ8</accession>
<dbReference type="InterPro" id="IPR016032">
    <property type="entry name" value="Sig_transdc_resp-reg_C-effctor"/>
</dbReference>
<dbReference type="InterPro" id="IPR001789">
    <property type="entry name" value="Sig_transdc_resp-reg_receiver"/>
</dbReference>
<evidence type="ECO:0000256" key="2">
    <source>
        <dbReference type="ARBA" id="ARBA00023125"/>
    </source>
</evidence>
<dbReference type="PANTHER" id="PTHR44688">
    <property type="entry name" value="DNA-BINDING TRANSCRIPTIONAL ACTIVATOR DEVR_DOSR"/>
    <property type="match status" value="1"/>
</dbReference>
<keyword evidence="2" id="KW-0238">DNA-binding</keyword>
<keyword evidence="4" id="KW-0597">Phosphoprotein</keyword>
<dbReference type="AlphaFoldDB" id="A0A5Q5CBZ8"/>
<dbReference type="GO" id="GO:0000160">
    <property type="term" value="P:phosphorelay signal transduction system"/>
    <property type="evidence" value="ECO:0007669"/>
    <property type="project" value="InterPro"/>
</dbReference>
<dbReference type="SUPFAM" id="SSF52172">
    <property type="entry name" value="CheY-like"/>
    <property type="match status" value="1"/>
</dbReference>
<dbReference type="PANTHER" id="PTHR44688:SF16">
    <property type="entry name" value="DNA-BINDING TRANSCRIPTIONAL ACTIVATOR DEVR_DOSR"/>
    <property type="match status" value="1"/>
</dbReference>
<evidence type="ECO:0000256" key="1">
    <source>
        <dbReference type="ARBA" id="ARBA00023015"/>
    </source>
</evidence>
<dbReference type="Gene3D" id="3.40.50.2300">
    <property type="match status" value="1"/>
</dbReference>
<dbReference type="EMBL" id="CP000580">
    <property type="protein sequence ID" value="ABN96606.1"/>
    <property type="molecule type" value="Genomic_DNA"/>
</dbReference>
<organism evidence="6">
    <name type="scientific">Mycobacterium sp. (strain JLS)</name>
    <dbReference type="NCBI Taxonomy" id="164757"/>
    <lineage>
        <taxon>Bacteria</taxon>
        <taxon>Bacillati</taxon>
        <taxon>Actinomycetota</taxon>
        <taxon>Actinomycetes</taxon>
        <taxon>Mycobacteriales</taxon>
        <taxon>Mycobacteriaceae</taxon>
        <taxon>Mycobacterium</taxon>
    </lineage>
</organism>
<dbReference type="SMART" id="SM00448">
    <property type="entry name" value="REC"/>
    <property type="match status" value="1"/>
</dbReference>
<evidence type="ECO:0000259" key="5">
    <source>
        <dbReference type="PROSITE" id="PS50110"/>
    </source>
</evidence>
<protein>
    <submittedName>
        <fullName evidence="6">Two component transcriptional regulator, LuxR family</fullName>
    </submittedName>
</protein>
<dbReference type="Pfam" id="PF00072">
    <property type="entry name" value="Response_reg"/>
    <property type="match status" value="1"/>
</dbReference>
<dbReference type="PROSITE" id="PS50110">
    <property type="entry name" value="RESPONSE_REGULATORY"/>
    <property type="match status" value="1"/>
</dbReference>
<evidence type="ECO:0000256" key="3">
    <source>
        <dbReference type="ARBA" id="ARBA00023163"/>
    </source>
</evidence>
<sequence length="237" mass="25979">MTDQLTAEGVAVQVADDERRPVSVVIIDDHDVVHAGVQAWCAEADPPIRFLGNYLAPQDFIDRYPVASPDVDVVLFDLQIDGNRPSFDTLRELCESGHRVVVYSHITADEIILNCLDLGAITYLAKSEGRAHLIEAVHAASSDTPYMGPRMARALLNDNAAGRPNLSEREKEVLVAWFQTESKELVGKRLYIAPSTVRTHLQRARAKYAAVGRPAPTKSALLARAIEDGILSLSDLV</sequence>
<name>A0A5Q5CBZ8_MYCSJ</name>
<evidence type="ECO:0000256" key="4">
    <source>
        <dbReference type="PROSITE-ProRule" id="PRU00169"/>
    </source>
</evidence>
<feature type="domain" description="Response regulatory" evidence="5">
    <location>
        <begin position="23"/>
        <end position="141"/>
    </location>
</feature>
<dbReference type="SMART" id="SM00421">
    <property type="entry name" value="HTH_LUXR"/>
    <property type="match status" value="1"/>
</dbReference>
<dbReference type="Pfam" id="PF00196">
    <property type="entry name" value="GerE"/>
    <property type="match status" value="1"/>
</dbReference>
<proteinExistence type="predicted"/>
<dbReference type="KEGG" id="mjl:Mjls_0796"/>
<keyword evidence="1" id="KW-0805">Transcription regulation</keyword>
<dbReference type="SUPFAM" id="SSF46894">
    <property type="entry name" value="C-terminal effector domain of the bipartite response regulators"/>
    <property type="match status" value="1"/>
</dbReference>
<dbReference type="InterPro" id="IPR000792">
    <property type="entry name" value="Tscrpt_reg_LuxR_C"/>
</dbReference>
<dbReference type="InterPro" id="IPR011006">
    <property type="entry name" value="CheY-like_superfamily"/>
</dbReference>
<dbReference type="InterPro" id="IPR036388">
    <property type="entry name" value="WH-like_DNA-bd_sf"/>
</dbReference>
<gene>
    <name evidence="6" type="ordered locus">Mjls_0796</name>
</gene>